<accession>A5C1Q3</accession>
<evidence type="ECO:0000313" key="1">
    <source>
        <dbReference type="EMBL" id="CAN83826.1"/>
    </source>
</evidence>
<proteinExistence type="predicted"/>
<dbReference type="AlphaFoldDB" id="A5C1Q3"/>
<name>A5C1Q3_VITVI</name>
<organism evidence="1">
    <name type="scientific">Vitis vinifera</name>
    <name type="common">Grape</name>
    <dbReference type="NCBI Taxonomy" id="29760"/>
    <lineage>
        <taxon>Eukaryota</taxon>
        <taxon>Viridiplantae</taxon>
        <taxon>Streptophyta</taxon>
        <taxon>Embryophyta</taxon>
        <taxon>Tracheophyta</taxon>
        <taxon>Spermatophyta</taxon>
        <taxon>Magnoliopsida</taxon>
        <taxon>eudicotyledons</taxon>
        <taxon>Gunneridae</taxon>
        <taxon>Pentapetalae</taxon>
        <taxon>rosids</taxon>
        <taxon>Vitales</taxon>
        <taxon>Vitaceae</taxon>
        <taxon>Viteae</taxon>
        <taxon>Vitis</taxon>
    </lineage>
</organism>
<sequence length="165" mass="18777">MMTLGGGRAIITLRAANRDRGGGTWVMAGCCGNVQDLLSSVNDLDKHTRIVYVGRPDALWQSSGCYICECRVSLLEGVRIREARHVYSWGNPDEVNPDDNVCHTSFRRCMPRVGRDPYNNVKRLCTSLIIGLVQLQNIHKNRNKNTMIIHLDFFTSKCRFFWNSN</sequence>
<protein>
    <submittedName>
        <fullName evidence="1">Uncharacterized protein</fullName>
    </submittedName>
</protein>
<dbReference type="EMBL" id="AM478968">
    <property type="protein sequence ID" value="CAN83826.1"/>
    <property type="molecule type" value="Genomic_DNA"/>
</dbReference>
<gene>
    <name evidence="1" type="ORF">VITISV_030946</name>
</gene>
<reference evidence="1" key="1">
    <citation type="journal article" date="2007" name="PLoS ONE">
        <title>The first genome sequence of an elite grapevine cultivar (Pinot noir Vitis vinifera L.): coping with a highly heterozygous genome.</title>
        <authorList>
            <person name="Velasco R."/>
            <person name="Zharkikh A."/>
            <person name="Troggio M."/>
            <person name="Cartwright D.A."/>
            <person name="Cestaro A."/>
            <person name="Pruss D."/>
            <person name="Pindo M."/>
            <person name="FitzGerald L.M."/>
            <person name="Vezzulli S."/>
            <person name="Reid J."/>
            <person name="Malacarne G."/>
            <person name="Iliev D."/>
            <person name="Coppola G."/>
            <person name="Wardell B."/>
            <person name="Micheletti D."/>
            <person name="Macalma T."/>
            <person name="Facci M."/>
            <person name="Mitchell J.T."/>
            <person name="Perazzolli M."/>
            <person name="Eldredge G."/>
            <person name="Gatto P."/>
            <person name="Oyzerski R."/>
            <person name="Moretto M."/>
            <person name="Gutin N."/>
            <person name="Stefanini M."/>
            <person name="Chen Y."/>
            <person name="Segala C."/>
            <person name="Davenport C."/>
            <person name="Dematte L."/>
            <person name="Mraz A."/>
            <person name="Battilana J."/>
            <person name="Stormo K."/>
            <person name="Costa F."/>
            <person name="Tao Q."/>
            <person name="Si-Ammour A."/>
            <person name="Harkins T."/>
            <person name="Lackey A."/>
            <person name="Perbost C."/>
            <person name="Taillon B."/>
            <person name="Stella A."/>
            <person name="Solovyev V."/>
            <person name="Fawcett J.A."/>
            <person name="Sterck L."/>
            <person name="Vandepoele K."/>
            <person name="Grando S.M."/>
            <person name="Toppo S."/>
            <person name="Moser C."/>
            <person name="Lanchbury J."/>
            <person name="Bogden R."/>
            <person name="Skolnick M."/>
            <person name="Sgaramella V."/>
            <person name="Bhatnagar S.K."/>
            <person name="Fontana P."/>
            <person name="Gutin A."/>
            <person name="Van de Peer Y."/>
            <person name="Salamini F."/>
            <person name="Viola R."/>
        </authorList>
    </citation>
    <scope>NUCLEOTIDE SEQUENCE</scope>
</reference>